<feature type="region of interest" description="Disordered" evidence="1">
    <location>
        <begin position="1"/>
        <end position="27"/>
    </location>
</feature>
<reference evidence="2" key="1">
    <citation type="journal article" date="2014" name="BMC Genomics">
        <title>The Babesia bovis gene and promoter model: an update from full-length EST analysis.</title>
        <authorList>
            <person name="Yamagishi J."/>
            <person name="Wakaguri H."/>
            <person name="Yokoyama N."/>
            <person name="Yamashita R."/>
            <person name="Suzuki Y."/>
            <person name="Xuan X."/>
            <person name="Igarashi I."/>
        </authorList>
    </citation>
    <scope>NUCLEOTIDE SEQUENCE</scope>
    <source>
        <strain evidence="2">Texas</strain>
    </source>
</reference>
<sequence length="81" mass="9029">MSPTTQSENLENELSMRHINDTRANKSSCPWQRSVYSVSVIPSEPATLRMNSSLNSYGLISATLDNVHNSRGSFKAAGWWL</sequence>
<dbReference type="AlphaFoldDB" id="S6BGT2"/>
<feature type="compositionally biased region" description="Basic and acidic residues" evidence="1">
    <location>
        <begin position="14"/>
        <end position="24"/>
    </location>
</feature>
<accession>S6BGT2</accession>
<protein>
    <submittedName>
        <fullName evidence="2">Uncharacterized protein</fullName>
    </submittedName>
</protein>
<proteinExistence type="evidence at transcript level"/>
<name>S6BGT2_BABBO</name>
<evidence type="ECO:0000313" key="2">
    <source>
        <dbReference type="EMBL" id="BAN65369.1"/>
    </source>
</evidence>
<dbReference type="EMBL" id="AK441575">
    <property type="protein sequence ID" value="BAN65369.1"/>
    <property type="molecule type" value="mRNA"/>
</dbReference>
<organism evidence="2">
    <name type="scientific">Babesia bovis</name>
    <dbReference type="NCBI Taxonomy" id="5865"/>
    <lineage>
        <taxon>Eukaryota</taxon>
        <taxon>Sar</taxon>
        <taxon>Alveolata</taxon>
        <taxon>Apicomplexa</taxon>
        <taxon>Aconoidasida</taxon>
        <taxon>Piroplasmida</taxon>
        <taxon>Babesiidae</taxon>
        <taxon>Babesia</taxon>
    </lineage>
</organism>
<evidence type="ECO:0000256" key="1">
    <source>
        <dbReference type="SAM" id="MobiDB-lite"/>
    </source>
</evidence>